<reference evidence="1" key="1">
    <citation type="submission" date="2018-05" db="EMBL/GenBank/DDBJ databases">
        <authorList>
            <person name="Lanie J.A."/>
            <person name="Ng W.-L."/>
            <person name="Kazmierczak K.M."/>
            <person name="Andrzejewski T.M."/>
            <person name="Davidsen T.M."/>
            <person name="Wayne K.J."/>
            <person name="Tettelin H."/>
            <person name="Glass J.I."/>
            <person name="Rusch D."/>
            <person name="Podicherti R."/>
            <person name="Tsui H.-C.T."/>
            <person name="Winkler M.E."/>
        </authorList>
    </citation>
    <scope>NUCLEOTIDE SEQUENCE</scope>
</reference>
<organism evidence="1">
    <name type="scientific">marine metagenome</name>
    <dbReference type="NCBI Taxonomy" id="408172"/>
    <lineage>
        <taxon>unclassified sequences</taxon>
        <taxon>metagenomes</taxon>
        <taxon>ecological metagenomes</taxon>
    </lineage>
</organism>
<evidence type="ECO:0008006" key="2">
    <source>
        <dbReference type="Google" id="ProtNLM"/>
    </source>
</evidence>
<evidence type="ECO:0000313" key="1">
    <source>
        <dbReference type="EMBL" id="SVE16642.1"/>
    </source>
</evidence>
<name>A0A383B9G9_9ZZZZ</name>
<sequence>MKIFYESFAVFLTALLLSGCASSRWAHDSLGDQEFQKDNAACLAQAGKT</sequence>
<accession>A0A383B9G9</accession>
<gene>
    <name evidence="1" type="ORF">METZ01_LOCUS469496</name>
</gene>
<dbReference type="AlphaFoldDB" id="A0A383B9G9"/>
<protein>
    <recommendedName>
        <fullName evidence="2">Lipoprotein</fullName>
    </recommendedName>
</protein>
<proteinExistence type="predicted"/>
<dbReference type="EMBL" id="UINC01198607">
    <property type="protein sequence ID" value="SVE16642.1"/>
    <property type="molecule type" value="Genomic_DNA"/>
</dbReference>
<feature type="non-terminal residue" evidence="1">
    <location>
        <position position="49"/>
    </location>
</feature>
<dbReference type="PROSITE" id="PS51257">
    <property type="entry name" value="PROKAR_LIPOPROTEIN"/>
    <property type="match status" value="1"/>
</dbReference>